<dbReference type="PROSITE" id="PS51898">
    <property type="entry name" value="TYR_RECOMBINASE"/>
    <property type="match status" value="1"/>
</dbReference>
<keyword evidence="3" id="KW-0229">DNA integration</keyword>
<sequence>MNRIKIINVKNKCKTMKEVFREFLNSCRVKNLSEKTLTYYEDNYYEFAKFYDDENLINSITKETVESYILHLKNNTGNNDRSINTRLSALRTFLYFAMKENYIEEFKISLIKAVETIKETYTEEELKLLLQKPNLKKCSFPEYRDWTIIAYIIATGNRLSSVINIQIKDVDLDSQIIYLRHTKNKKQQIVVLSNSIIKILREYLPIRSGSSEDYLFCNQYGSKLTTNALETSIARYNKRKGVNKKSIHLLRHTFTKMAINNDMPLFNVMSALGHSDVSMTKKYYNIYNNELKQNWDKYNPLENLVIVKKSIKMR</sequence>
<dbReference type="Gene3D" id="1.10.150.130">
    <property type="match status" value="1"/>
</dbReference>
<dbReference type="Pfam" id="PF02899">
    <property type="entry name" value="Phage_int_SAM_1"/>
    <property type="match status" value="1"/>
</dbReference>
<dbReference type="InterPro" id="IPR010998">
    <property type="entry name" value="Integrase_recombinase_N"/>
</dbReference>
<reference evidence="9 10" key="1">
    <citation type="submission" date="2024-11" db="EMBL/GenBank/DDBJ databases">
        <authorList>
            <person name="Heng Y.C."/>
            <person name="Lim A.C.H."/>
            <person name="Lee J.K.Y."/>
            <person name="Kittelmann S."/>
        </authorList>
    </citation>
    <scope>NUCLEOTIDE SEQUENCE [LARGE SCALE GENOMIC DNA]</scope>
    <source>
        <strain evidence="9 10">WILCCON 0185</strain>
    </source>
</reference>
<evidence type="ECO:0000256" key="6">
    <source>
        <dbReference type="PROSITE-ProRule" id="PRU01248"/>
    </source>
</evidence>
<comment type="function">
    <text evidence="1">Site-specific tyrosine recombinase, which acts by catalyzing the cutting and rejoining of the recombining DNA molecules.</text>
</comment>
<evidence type="ECO:0000313" key="10">
    <source>
        <dbReference type="Proteomes" id="UP001623591"/>
    </source>
</evidence>
<dbReference type="PROSITE" id="PS51900">
    <property type="entry name" value="CB"/>
    <property type="match status" value="1"/>
</dbReference>
<dbReference type="InterPro" id="IPR013762">
    <property type="entry name" value="Integrase-like_cat_sf"/>
</dbReference>
<dbReference type="InterPro" id="IPR050090">
    <property type="entry name" value="Tyrosine_recombinase_XerCD"/>
</dbReference>
<gene>
    <name evidence="9" type="ORF">ACJDUG_15605</name>
</gene>
<evidence type="ECO:0000256" key="1">
    <source>
        <dbReference type="ARBA" id="ARBA00003283"/>
    </source>
</evidence>
<dbReference type="PANTHER" id="PTHR30349:SF41">
    <property type="entry name" value="INTEGRASE_RECOMBINASE PROTEIN MJ0367-RELATED"/>
    <property type="match status" value="1"/>
</dbReference>
<dbReference type="InterPro" id="IPR011010">
    <property type="entry name" value="DNA_brk_join_enz"/>
</dbReference>
<comment type="similarity">
    <text evidence="2">Belongs to the 'phage' integrase family.</text>
</comment>
<dbReference type="SUPFAM" id="SSF56349">
    <property type="entry name" value="DNA breaking-rejoining enzymes"/>
    <property type="match status" value="1"/>
</dbReference>
<evidence type="ECO:0000259" key="7">
    <source>
        <dbReference type="PROSITE" id="PS51898"/>
    </source>
</evidence>
<dbReference type="InterPro" id="IPR002104">
    <property type="entry name" value="Integrase_catalytic"/>
</dbReference>
<feature type="domain" description="Core-binding (CB)" evidence="8">
    <location>
        <begin position="14"/>
        <end position="98"/>
    </location>
</feature>
<evidence type="ECO:0000259" key="8">
    <source>
        <dbReference type="PROSITE" id="PS51900"/>
    </source>
</evidence>
<name>A0ABW8T9H8_9CLOT</name>
<dbReference type="PANTHER" id="PTHR30349">
    <property type="entry name" value="PHAGE INTEGRASE-RELATED"/>
    <property type="match status" value="1"/>
</dbReference>
<dbReference type="Proteomes" id="UP001623591">
    <property type="component" value="Unassembled WGS sequence"/>
</dbReference>
<organism evidence="9 10">
    <name type="scientific">Candidatus Clostridium stratigraminis</name>
    <dbReference type="NCBI Taxonomy" id="3381661"/>
    <lineage>
        <taxon>Bacteria</taxon>
        <taxon>Bacillati</taxon>
        <taxon>Bacillota</taxon>
        <taxon>Clostridia</taxon>
        <taxon>Eubacteriales</taxon>
        <taxon>Clostridiaceae</taxon>
        <taxon>Clostridium</taxon>
    </lineage>
</organism>
<evidence type="ECO:0000256" key="5">
    <source>
        <dbReference type="ARBA" id="ARBA00023172"/>
    </source>
</evidence>
<keyword evidence="5" id="KW-0233">DNA recombination</keyword>
<protein>
    <submittedName>
        <fullName evidence="9">Tyrosine-type recombinase/integrase</fullName>
    </submittedName>
</protein>
<dbReference type="EMBL" id="JBJHZZ010000016">
    <property type="protein sequence ID" value="MFL0248377.1"/>
    <property type="molecule type" value="Genomic_DNA"/>
</dbReference>
<dbReference type="InterPro" id="IPR004107">
    <property type="entry name" value="Integrase_SAM-like_N"/>
</dbReference>
<feature type="domain" description="Tyr recombinase" evidence="7">
    <location>
        <begin position="116"/>
        <end position="296"/>
    </location>
</feature>
<evidence type="ECO:0000256" key="2">
    <source>
        <dbReference type="ARBA" id="ARBA00008857"/>
    </source>
</evidence>
<dbReference type="RefSeq" id="WP_406770804.1">
    <property type="nucleotide sequence ID" value="NZ_JBJHZZ010000016.1"/>
</dbReference>
<keyword evidence="10" id="KW-1185">Reference proteome</keyword>
<evidence type="ECO:0000313" key="9">
    <source>
        <dbReference type="EMBL" id="MFL0248377.1"/>
    </source>
</evidence>
<accession>A0ABW8T9H8</accession>
<proteinExistence type="inferred from homology"/>
<dbReference type="InterPro" id="IPR044068">
    <property type="entry name" value="CB"/>
</dbReference>
<evidence type="ECO:0000256" key="3">
    <source>
        <dbReference type="ARBA" id="ARBA00022908"/>
    </source>
</evidence>
<evidence type="ECO:0000256" key="4">
    <source>
        <dbReference type="ARBA" id="ARBA00023125"/>
    </source>
</evidence>
<dbReference type="Pfam" id="PF00589">
    <property type="entry name" value="Phage_integrase"/>
    <property type="match status" value="1"/>
</dbReference>
<keyword evidence="4 6" id="KW-0238">DNA-binding</keyword>
<dbReference type="Gene3D" id="1.10.443.10">
    <property type="entry name" value="Intergrase catalytic core"/>
    <property type="match status" value="1"/>
</dbReference>
<comment type="caution">
    <text evidence="9">The sequence shown here is derived from an EMBL/GenBank/DDBJ whole genome shotgun (WGS) entry which is preliminary data.</text>
</comment>